<dbReference type="EMBL" id="BAAAQM010000014">
    <property type="protein sequence ID" value="GAA1968721.1"/>
    <property type="molecule type" value="Genomic_DNA"/>
</dbReference>
<protein>
    <submittedName>
        <fullName evidence="3">Uncharacterized protein</fullName>
    </submittedName>
</protein>
<evidence type="ECO:0000313" key="4">
    <source>
        <dbReference type="Proteomes" id="UP001499854"/>
    </source>
</evidence>
<evidence type="ECO:0000256" key="2">
    <source>
        <dbReference type="SAM" id="Phobius"/>
    </source>
</evidence>
<feature type="transmembrane region" description="Helical" evidence="2">
    <location>
        <begin position="45"/>
        <end position="67"/>
    </location>
</feature>
<keyword evidence="2" id="KW-1133">Transmembrane helix</keyword>
<keyword evidence="4" id="KW-1185">Reference proteome</keyword>
<comment type="caution">
    <text evidence="3">The sequence shown here is derived from an EMBL/GenBank/DDBJ whole genome shotgun (WGS) entry which is preliminary data.</text>
</comment>
<keyword evidence="2" id="KW-0812">Transmembrane</keyword>
<organism evidence="3 4">
    <name type="scientific">Catenulispora subtropica</name>
    <dbReference type="NCBI Taxonomy" id="450798"/>
    <lineage>
        <taxon>Bacteria</taxon>
        <taxon>Bacillati</taxon>
        <taxon>Actinomycetota</taxon>
        <taxon>Actinomycetes</taxon>
        <taxon>Catenulisporales</taxon>
        <taxon>Catenulisporaceae</taxon>
        <taxon>Catenulispora</taxon>
    </lineage>
</organism>
<accession>A0ABP5CTS6</accession>
<proteinExistence type="predicted"/>
<dbReference type="RefSeq" id="WP_344657527.1">
    <property type="nucleotide sequence ID" value="NZ_BAAAQM010000014.1"/>
</dbReference>
<evidence type="ECO:0000313" key="3">
    <source>
        <dbReference type="EMBL" id="GAA1968721.1"/>
    </source>
</evidence>
<sequence length="127" mass="13483">MDSLIARAVEMVATVGNDGGPNAPSVPVDIGTPGARHGHAEIGSWRMLIVMIISTIVIGTAVLMYVVRQRHRLLERRRLRRMAEAATSAGMAPRPETPPETQASSTSAARISARAGPQQPPEPAPKS</sequence>
<reference evidence="4" key="1">
    <citation type="journal article" date="2019" name="Int. J. Syst. Evol. Microbiol.">
        <title>The Global Catalogue of Microorganisms (GCM) 10K type strain sequencing project: providing services to taxonomists for standard genome sequencing and annotation.</title>
        <authorList>
            <consortium name="The Broad Institute Genomics Platform"/>
            <consortium name="The Broad Institute Genome Sequencing Center for Infectious Disease"/>
            <person name="Wu L."/>
            <person name="Ma J."/>
        </authorList>
    </citation>
    <scope>NUCLEOTIDE SEQUENCE [LARGE SCALE GENOMIC DNA]</scope>
    <source>
        <strain evidence="4">JCM 16013</strain>
    </source>
</reference>
<keyword evidence="2" id="KW-0472">Membrane</keyword>
<feature type="compositionally biased region" description="Pro residues" evidence="1">
    <location>
        <begin position="118"/>
        <end position="127"/>
    </location>
</feature>
<dbReference type="Proteomes" id="UP001499854">
    <property type="component" value="Unassembled WGS sequence"/>
</dbReference>
<feature type="region of interest" description="Disordered" evidence="1">
    <location>
        <begin position="83"/>
        <end position="127"/>
    </location>
</feature>
<name>A0ABP5CTS6_9ACTN</name>
<gene>
    <name evidence="3" type="ORF">GCM10009838_29060</name>
</gene>
<feature type="compositionally biased region" description="Low complexity" evidence="1">
    <location>
        <begin position="103"/>
        <end position="115"/>
    </location>
</feature>
<evidence type="ECO:0000256" key="1">
    <source>
        <dbReference type="SAM" id="MobiDB-lite"/>
    </source>
</evidence>